<dbReference type="Pfam" id="PF00331">
    <property type="entry name" value="Glyco_hydro_10"/>
    <property type="match status" value="1"/>
</dbReference>
<keyword evidence="3" id="KW-0624">Polysaccharide degradation</keyword>
<gene>
    <name evidence="5" type="ORF">GXP67_21495</name>
</gene>
<evidence type="ECO:0000259" key="4">
    <source>
        <dbReference type="Pfam" id="PF00331"/>
    </source>
</evidence>
<dbReference type="RefSeq" id="WP_162445030.1">
    <property type="nucleotide sequence ID" value="NZ_CP048222.1"/>
</dbReference>
<dbReference type="SUPFAM" id="SSF51445">
    <property type="entry name" value="(Trans)glycosidases"/>
    <property type="match status" value="1"/>
</dbReference>
<keyword evidence="2" id="KW-0119">Carbohydrate metabolism</keyword>
<proteinExistence type="predicted"/>
<feature type="domain" description="GH10" evidence="4">
    <location>
        <begin position="148"/>
        <end position="231"/>
    </location>
</feature>
<protein>
    <submittedName>
        <fullName evidence="5">Cellulase family glycosylhydrolase</fullName>
    </submittedName>
</protein>
<dbReference type="KEGG" id="rhoz:GXP67_21495"/>
<dbReference type="GO" id="GO:0000272">
    <property type="term" value="P:polysaccharide catabolic process"/>
    <property type="evidence" value="ECO:0007669"/>
    <property type="project" value="UniProtKB-KW"/>
</dbReference>
<dbReference type="Proteomes" id="UP000480178">
    <property type="component" value="Chromosome"/>
</dbReference>
<name>A0A6C0GLY2_9BACT</name>
<accession>A0A6C0GLY2</accession>
<evidence type="ECO:0000256" key="2">
    <source>
        <dbReference type="ARBA" id="ARBA00023277"/>
    </source>
</evidence>
<evidence type="ECO:0000313" key="5">
    <source>
        <dbReference type="EMBL" id="QHT69035.1"/>
    </source>
</evidence>
<keyword evidence="1 5" id="KW-0378">Hydrolase</keyword>
<sequence>MKRISIYLFIGLYLLLANNLYAQRTIWTKEQANTWYKNQPWLVGSNYIPYNAINQLEMWQAETFDPQTIDKELGWAEQLGFNTLRVYLHDKVWQQDPDGFKGRIDQFLTICTKHNIRPMFVLFDSCWDPMPKLGKQREPRPGVHNSGWMQNPGAEILQDKSKYPMLEEYVKDVVEHFATDKRVLAWDVWNEPDNMNDARFKEEPANKIDLVTALLPRVFEWARSVNPSQPLTSGIWKGDWSNHEKLQPFEKIQIENSDVISFHNYDSPQDFEKRVKWLQAYGKPLLCTEYMARGNNSTFQGTLPLAKKYNVAAYNWGFVAGKTNTIYPWDSWKKVYNSEPQVWFHDIFRPNGKPYSENEVRLIRQLTARKKQKEPAAVN</sequence>
<evidence type="ECO:0000313" key="6">
    <source>
        <dbReference type="Proteomes" id="UP000480178"/>
    </source>
</evidence>
<evidence type="ECO:0000256" key="3">
    <source>
        <dbReference type="ARBA" id="ARBA00023326"/>
    </source>
</evidence>
<dbReference type="EMBL" id="CP048222">
    <property type="protein sequence ID" value="QHT69035.1"/>
    <property type="molecule type" value="Genomic_DNA"/>
</dbReference>
<evidence type="ECO:0000256" key="1">
    <source>
        <dbReference type="ARBA" id="ARBA00022801"/>
    </source>
</evidence>
<dbReference type="InterPro" id="IPR001000">
    <property type="entry name" value="GH10_dom"/>
</dbReference>
<reference evidence="5 6" key="1">
    <citation type="submission" date="2020-01" db="EMBL/GenBank/DDBJ databases">
        <authorList>
            <person name="Kim M.K."/>
        </authorList>
    </citation>
    <scope>NUCLEOTIDE SEQUENCE [LARGE SCALE GENOMIC DNA]</scope>
    <source>
        <strain evidence="5 6">172606-1</strain>
    </source>
</reference>
<dbReference type="Gene3D" id="3.20.20.80">
    <property type="entry name" value="Glycosidases"/>
    <property type="match status" value="1"/>
</dbReference>
<dbReference type="AlphaFoldDB" id="A0A6C0GLY2"/>
<keyword evidence="6" id="KW-1185">Reference proteome</keyword>
<organism evidence="5 6">
    <name type="scientific">Rhodocytophaga rosea</name>
    <dbReference type="NCBI Taxonomy" id="2704465"/>
    <lineage>
        <taxon>Bacteria</taxon>
        <taxon>Pseudomonadati</taxon>
        <taxon>Bacteroidota</taxon>
        <taxon>Cytophagia</taxon>
        <taxon>Cytophagales</taxon>
        <taxon>Rhodocytophagaceae</taxon>
        <taxon>Rhodocytophaga</taxon>
    </lineage>
</organism>
<dbReference type="GO" id="GO:0004553">
    <property type="term" value="F:hydrolase activity, hydrolyzing O-glycosyl compounds"/>
    <property type="evidence" value="ECO:0007669"/>
    <property type="project" value="InterPro"/>
</dbReference>
<dbReference type="InterPro" id="IPR017853">
    <property type="entry name" value="GH"/>
</dbReference>